<comment type="catalytic activity">
    <reaction evidence="1">
        <text>ATP + protein L-histidine = ADP + protein N-phospho-L-histidine.</text>
        <dbReference type="EC" id="2.7.13.3"/>
    </reaction>
</comment>
<evidence type="ECO:0000256" key="7">
    <source>
        <dbReference type="ARBA" id="ARBA00022989"/>
    </source>
</evidence>
<dbReference type="InterPro" id="IPR036890">
    <property type="entry name" value="HATPase_C_sf"/>
</dbReference>
<keyword evidence="10" id="KW-1185">Reference proteome</keyword>
<evidence type="ECO:0000259" key="8">
    <source>
        <dbReference type="PROSITE" id="PS50109"/>
    </source>
</evidence>
<dbReference type="SMART" id="SM00387">
    <property type="entry name" value="HATPase_c"/>
    <property type="match status" value="1"/>
</dbReference>
<accession>A0A285NC35</accession>
<protein>
    <recommendedName>
        <fullName evidence="2">histidine kinase</fullName>
        <ecNumber evidence="2">2.7.13.3</ecNumber>
    </recommendedName>
</protein>
<dbReference type="InterPro" id="IPR003594">
    <property type="entry name" value="HATPase_dom"/>
</dbReference>
<dbReference type="PROSITE" id="PS50109">
    <property type="entry name" value="HIS_KIN"/>
    <property type="match status" value="1"/>
</dbReference>
<keyword evidence="7" id="KW-1133">Transmembrane helix</keyword>
<evidence type="ECO:0000256" key="1">
    <source>
        <dbReference type="ARBA" id="ARBA00000085"/>
    </source>
</evidence>
<gene>
    <name evidence="9" type="ORF">SAMN06269185_1352</name>
</gene>
<name>A0A285NC35_NATPI</name>
<dbReference type="InterPro" id="IPR050428">
    <property type="entry name" value="TCS_sensor_his_kinase"/>
</dbReference>
<dbReference type="PANTHER" id="PTHR45436">
    <property type="entry name" value="SENSOR HISTIDINE KINASE YKOH"/>
    <property type="match status" value="1"/>
</dbReference>
<dbReference type="SUPFAM" id="SSF47384">
    <property type="entry name" value="Homodimeric domain of signal transducing histidine kinase"/>
    <property type="match status" value="1"/>
</dbReference>
<dbReference type="RefSeq" id="WP_179747409.1">
    <property type="nucleotide sequence ID" value="NZ_OBEJ01000001.1"/>
</dbReference>
<dbReference type="InterPro" id="IPR005467">
    <property type="entry name" value="His_kinase_dom"/>
</dbReference>
<dbReference type="Proteomes" id="UP000219453">
    <property type="component" value="Unassembled WGS sequence"/>
</dbReference>
<evidence type="ECO:0000256" key="4">
    <source>
        <dbReference type="ARBA" id="ARBA00022679"/>
    </source>
</evidence>
<organism evidence="9 10">
    <name type="scientific">Natronoarchaeum philippinense</name>
    <dbReference type="NCBI Taxonomy" id="558529"/>
    <lineage>
        <taxon>Archaea</taxon>
        <taxon>Methanobacteriati</taxon>
        <taxon>Methanobacteriota</taxon>
        <taxon>Stenosarchaea group</taxon>
        <taxon>Halobacteria</taxon>
        <taxon>Halobacteriales</taxon>
        <taxon>Natronoarchaeaceae</taxon>
    </lineage>
</organism>
<dbReference type="InterPro" id="IPR036097">
    <property type="entry name" value="HisK_dim/P_sf"/>
</dbReference>
<dbReference type="PANTHER" id="PTHR45436:SF16">
    <property type="entry name" value="HISTIDINE KINASE"/>
    <property type="match status" value="1"/>
</dbReference>
<dbReference type="SUPFAM" id="SSF55874">
    <property type="entry name" value="ATPase domain of HSP90 chaperone/DNA topoisomerase II/histidine kinase"/>
    <property type="match status" value="1"/>
</dbReference>
<dbReference type="OrthoDB" id="8127at2157"/>
<dbReference type="GO" id="GO:0000155">
    <property type="term" value="F:phosphorelay sensor kinase activity"/>
    <property type="evidence" value="ECO:0007669"/>
    <property type="project" value="InterPro"/>
</dbReference>
<evidence type="ECO:0000256" key="5">
    <source>
        <dbReference type="ARBA" id="ARBA00022692"/>
    </source>
</evidence>
<evidence type="ECO:0000313" key="9">
    <source>
        <dbReference type="EMBL" id="SNZ06979.1"/>
    </source>
</evidence>
<dbReference type="AlphaFoldDB" id="A0A285NC35"/>
<evidence type="ECO:0000256" key="6">
    <source>
        <dbReference type="ARBA" id="ARBA00022777"/>
    </source>
</evidence>
<dbReference type="EMBL" id="OBEJ01000001">
    <property type="protein sequence ID" value="SNZ06979.1"/>
    <property type="molecule type" value="Genomic_DNA"/>
</dbReference>
<proteinExistence type="predicted"/>
<feature type="domain" description="Histidine kinase" evidence="8">
    <location>
        <begin position="28"/>
        <end position="220"/>
    </location>
</feature>
<dbReference type="Gene3D" id="3.30.565.10">
    <property type="entry name" value="Histidine kinase-like ATPase, C-terminal domain"/>
    <property type="match status" value="1"/>
</dbReference>
<evidence type="ECO:0000256" key="2">
    <source>
        <dbReference type="ARBA" id="ARBA00012438"/>
    </source>
</evidence>
<dbReference type="EC" id="2.7.13.3" evidence="2"/>
<keyword evidence="7" id="KW-0472">Membrane</keyword>
<dbReference type="CDD" id="cd00075">
    <property type="entry name" value="HATPase"/>
    <property type="match status" value="1"/>
</dbReference>
<dbReference type="Pfam" id="PF02518">
    <property type="entry name" value="HATPase_c"/>
    <property type="match status" value="1"/>
</dbReference>
<keyword evidence="6 9" id="KW-0418">Kinase</keyword>
<dbReference type="GO" id="GO:0005886">
    <property type="term" value="C:plasma membrane"/>
    <property type="evidence" value="ECO:0007669"/>
    <property type="project" value="TreeGrafter"/>
</dbReference>
<keyword evidence="3" id="KW-0597">Phosphoprotein</keyword>
<evidence type="ECO:0000256" key="3">
    <source>
        <dbReference type="ARBA" id="ARBA00022553"/>
    </source>
</evidence>
<keyword evidence="5" id="KW-0812">Transmembrane</keyword>
<keyword evidence="4" id="KW-0808">Transferase</keyword>
<evidence type="ECO:0000313" key="10">
    <source>
        <dbReference type="Proteomes" id="UP000219453"/>
    </source>
</evidence>
<sequence length="226" mass="24874">MGDTLAQVDAEENESLEDEELLEEVAQVLSHDLSNLLTTAQSSLELARRQHDDEHIERTAAVLDNSQQLTEDIVTLARTGRRFDDVSRTDLASVAERAWLSIDEPAVSLLIEESIEFEADTGGLRLLFENLFQNAIDHGPAEELIRVGVIERDGEGGFFVADDGEGFEIDDPKRAFESGHSTDENRSGLGLAITRRVADAHCWTITVGDSQEGGARFEFTGVDCLE</sequence>
<reference evidence="9 10" key="1">
    <citation type="submission" date="2017-09" db="EMBL/GenBank/DDBJ databases">
        <authorList>
            <person name="Ehlers B."/>
            <person name="Leendertz F.H."/>
        </authorList>
    </citation>
    <scope>NUCLEOTIDE SEQUENCE [LARGE SCALE GENOMIC DNA]</scope>
    <source>
        <strain evidence="9 10">DSM 27208</strain>
    </source>
</reference>